<dbReference type="SUPFAM" id="SSF53335">
    <property type="entry name" value="S-adenosyl-L-methionine-dependent methyltransferases"/>
    <property type="match status" value="1"/>
</dbReference>
<keyword evidence="2" id="KW-0489">Methyltransferase</keyword>
<dbReference type="Proteomes" id="UP000677436">
    <property type="component" value="Chromosome"/>
</dbReference>
<reference evidence="2" key="1">
    <citation type="journal article" date="2013" name="Int. J. Syst. Evol. Microbiol.">
        <title>Polycladomyces abyssicola gen. nov., sp. nov., a thermophilic filamentous bacterium isolated from hemipelagic sediment.</title>
        <authorList>
            <person name="Tsubouchi T."/>
            <person name="Shimane Y."/>
            <person name="Mori K."/>
            <person name="Usui K."/>
            <person name="Hiraki T."/>
            <person name="Tame A."/>
            <person name="Uematsu K."/>
            <person name="Maruyama T."/>
            <person name="Hatada Y."/>
        </authorList>
    </citation>
    <scope>NUCLEOTIDE SEQUENCE</scope>
    <source>
        <strain evidence="2">JIR-001</strain>
    </source>
</reference>
<evidence type="ECO:0000313" key="3">
    <source>
        <dbReference type="Proteomes" id="UP000677436"/>
    </source>
</evidence>
<dbReference type="GO" id="GO:0008757">
    <property type="term" value="F:S-adenosylmethionine-dependent methyltransferase activity"/>
    <property type="evidence" value="ECO:0007669"/>
    <property type="project" value="InterPro"/>
</dbReference>
<dbReference type="InterPro" id="IPR052356">
    <property type="entry name" value="Thiol_S-MT"/>
</dbReference>
<dbReference type="PANTHER" id="PTHR45036">
    <property type="entry name" value="METHYLTRANSFERASE LIKE 7B"/>
    <property type="match status" value="1"/>
</dbReference>
<reference evidence="2" key="2">
    <citation type="journal article" date="2021" name="Microbiol. Resour. Announc.">
        <title>Complete Genome Sequence of Polycladomyces abyssicola JIR-001T, Isolated from Hemipelagic Sediment in Deep Seawater.</title>
        <authorList>
            <person name="Tsubouchi T."/>
            <person name="Kaneko Y."/>
        </authorList>
    </citation>
    <scope>NUCLEOTIDE SEQUENCE</scope>
    <source>
        <strain evidence="2">JIR-001</strain>
    </source>
</reference>
<dbReference type="PANTHER" id="PTHR45036:SF1">
    <property type="entry name" value="METHYLTRANSFERASE LIKE 7A"/>
    <property type="match status" value="1"/>
</dbReference>
<dbReference type="CDD" id="cd02440">
    <property type="entry name" value="AdoMet_MTases"/>
    <property type="match status" value="1"/>
</dbReference>
<accession>A0A8D5UD05</accession>
<sequence length="201" mass="23069">MNRSDLVRKFEKQARLYEKKRKKQAQKKWRQKLIRSAKGKVLEVAVGAGANFPFYGPDVKITAVDFSPEMLKKAKEAAQEYGIEAEFIQADIENLSFASDSFDTVVSTLSLCGYQDPIQILNQFNRWCKKDGRILLMEHGISSNFVLASLQKALDPLAYRLVGCHQNRDIMHIIQSSKIVIEKTESYWTDMVHLIWEKPGK</sequence>
<gene>
    <name evidence="2" type="ORF">JIR001_07650</name>
</gene>
<dbReference type="GO" id="GO:0032259">
    <property type="term" value="P:methylation"/>
    <property type="evidence" value="ECO:0007669"/>
    <property type="project" value="UniProtKB-KW"/>
</dbReference>
<dbReference type="Gene3D" id="3.40.50.150">
    <property type="entry name" value="Vaccinia Virus protein VP39"/>
    <property type="match status" value="1"/>
</dbReference>
<dbReference type="KEGG" id="pabs:JIR001_07650"/>
<keyword evidence="3" id="KW-1185">Reference proteome</keyword>
<evidence type="ECO:0000259" key="1">
    <source>
        <dbReference type="Pfam" id="PF08241"/>
    </source>
</evidence>
<dbReference type="Pfam" id="PF08241">
    <property type="entry name" value="Methyltransf_11"/>
    <property type="match status" value="1"/>
</dbReference>
<keyword evidence="2" id="KW-0808">Transferase</keyword>
<evidence type="ECO:0000313" key="2">
    <source>
        <dbReference type="EMBL" id="BCU80982.1"/>
    </source>
</evidence>
<dbReference type="EMBL" id="AP024601">
    <property type="protein sequence ID" value="BCU80982.1"/>
    <property type="molecule type" value="Genomic_DNA"/>
</dbReference>
<dbReference type="RefSeq" id="WP_212774278.1">
    <property type="nucleotide sequence ID" value="NZ_AP024601.1"/>
</dbReference>
<dbReference type="InterPro" id="IPR013216">
    <property type="entry name" value="Methyltransf_11"/>
</dbReference>
<dbReference type="InterPro" id="IPR029063">
    <property type="entry name" value="SAM-dependent_MTases_sf"/>
</dbReference>
<name>A0A8D5UD05_9BACL</name>
<organism evidence="2 3">
    <name type="scientific">Polycladomyces abyssicola</name>
    <dbReference type="NCBI Taxonomy" id="1125966"/>
    <lineage>
        <taxon>Bacteria</taxon>
        <taxon>Bacillati</taxon>
        <taxon>Bacillota</taxon>
        <taxon>Bacilli</taxon>
        <taxon>Bacillales</taxon>
        <taxon>Thermoactinomycetaceae</taxon>
        <taxon>Polycladomyces</taxon>
    </lineage>
</organism>
<feature type="domain" description="Methyltransferase type 11" evidence="1">
    <location>
        <begin position="42"/>
        <end position="135"/>
    </location>
</feature>
<dbReference type="AlphaFoldDB" id="A0A8D5UD05"/>
<protein>
    <submittedName>
        <fullName evidence="2">Methyltransferase type 11</fullName>
    </submittedName>
</protein>
<proteinExistence type="predicted"/>